<evidence type="ECO:0008006" key="8">
    <source>
        <dbReference type="Google" id="ProtNLM"/>
    </source>
</evidence>
<proteinExistence type="inferred from homology"/>
<dbReference type="GeneID" id="34610363"/>
<dbReference type="InterPro" id="IPR022751">
    <property type="entry name" value="Alpha_mannosyltransferase"/>
</dbReference>
<dbReference type="Pfam" id="PF11051">
    <property type="entry name" value="Mannosyl_trans3"/>
    <property type="match status" value="2"/>
</dbReference>
<evidence type="ECO:0000313" key="6">
    <source>
        <dbReference type="EMBL" id="OJJ43762.1"/>
    </source>
</evidence>
<name>A0A1L9S9B4_9EURO</name>
<evidence type="ECO:0000256" key="4">
    <source>
        <dbReference type="ARBA" id="ARBA00022679"/>
    </source>
</evidence>
<keyword evidence="4" id="KW-0808">Transferase</keyword>
<dbReference type="PANTHER" id="PTHR31646:SF5">
    <property type="entry name" value="(MNN2), PUTATIVE (AFU_ORTHOLOGUE AFUA_6G04450)-RELATED"/>
    <property type="match status" value="1"/>
</dbReference>
<gene>
    <name evidence="6" type="ORF">ASPZODRAFT_135783</name>
</gene>
<evidence type="ECO:0000313" key="7">
    <source>
        <dbReference type="Proteomes" id="UP000184188"/>
    </source>
</evidence>
<comment type="similarity">
    <text evidence="3">Belongs to the MNN1/MNT family.</text>
</comment>
<dbReference type="PANTHER" id="PTHR31646">
    <property type="entry name" value="ALPHA-1,2-MANNOSYLTRANSFERASE MNN2"/>
    <property type="match status" value="1"/>
</dbReference>
<dbReference type="AlphaFoldDB" id="A0A1L9S9B4"/>
<dbReference type="STRING" id="1073090.A0A1L9S9B4"/>
<comment type="pathway">
    <text evidence="2">Protein modification; protein glycosylation.</text>
</comment>
<organism evidence="6 7">
    <name type="scientific">Penicilliopsis zonata CBS 506.65</name>
    <dbReference type="NCBI Taxonomy" id="1073090"/>
    <lineage>
        <taxon>Eukaryota</taxon>
        <taxon>Fungi</taxon>
        <taxon>Dikarya</taxon>
        <taxon>Ascomycota</taxon>
        <taxon>Pezizomycotina</taxon>
        <taxon>Eurotiomycetes</taxon>
        <taxon>Eurotiomycetidae</taxon>
        <taxon>Eurotiales</taxon>
        <taxon>Aspergillaceae</taxon>
        <taxon>Penicilliopsis</taxon>
    </lineage>
</organism>
<dbReference type="RefSeq" id="XP_022578272.1">
    <property type="nucleotide sequence ID" value="XM_022723898.1"/>
</dbReference>
<protein>
    <recommendedName>
        <fullName evidence="8">Alpha-1,2-mannosyltransferase</fullName>
    </recommendedName>
</protein>
<evidence type="ECO:0000256" key="2">
    <source>
        <dbReference type="ARBA" id="ARBA00004922"/>
    </source>
</evidence>
<dbReference type="Proteomes" id="UP000184188">
    <property type="component" value="Unassembled WGS sequence"/>
</dbReference>
<dbReference type="SUPFAM" id="SSF53448">
    <property type="entry name" value="Nucleotide-diphospho-sugar transferases"/>
    <property type="match status" value="1"/>
</dbReference>
<evidence type="ECO:0000256" key="1">
    <source>
        <dbReference type="ARBA" id="ARBA00004555"/>
    </source>
</evidence>
<evidence type="ECO:0000256" key="3">
    <source>
        <dbReference type="ARBA" id="ARBA00009105"/>
    </source>
</evidence>
<dbReference type="GO" id="GO:0005794">
    <property type="term" value="C:Golgi apparatus"/>
    <property type="evidence" value="ECO:0007669"/>
    <property type="project" value="UniProtKB-SubCell"/>
</dbReference>
<dbReference type="InterPro" id="IPR029044">
    <property type="entry name" value="Nucleotide-diphossugar_trans"/>
</dbReference>
<dbReference type="GO" id="GO:0046354">
    <property type="term" value="P:mannan biosynthetic process"/>
    <property type="evidence" value="ECO:0007669"/>
    <property type="project" value="TreeGrafter"/>
</dbReference>
<keyword evidence="5" id="KW-0333">Golgi apparatus</keyword>
<dbReference type="EMBL" id="KV878350">
    <property type="protein sequence ID" value="OJJ43762.1"/>
    <property type="molecule type" value="Genomic_DNA"/>
</dbReference>
<reference evidence="7" key="1">
    <citation type="journal article" date="2017" name="Genome Biol.">
        <title>Comparative genomics reveals high biological diversity and specific adaptations in the industrially and medically important fungal genus Aspergillus.</title>
        <authorList>
            <person name="de Vries R.P."/>
            <person name="Riley R."/>
            <person name="Wiebenga A."/>
            <person name="Aguilar-Osorio G."/>
            <person name="Amillis S."/>
            <person name="Uchima C.A."/>
            <person name="Anderluh G."/>
            <person name="Asadollahi M."/>
            <person name="Askin M."/>
            <person name="Barry K."/>
            <person name="Battaglia E."/>
            <person name="Bayram O."/>
            <person name="Benocci T."/>
            <person name="Braus-Stromeyer S.A."/>
            <person name="Caldana C."/>
            <person name="Canovas D."/>
            <person name="Cerqueira G.C."/>
            <person name="Chen F."/>
            <person name="Chen W."/>
            <person name="Choi C."/>
            <person name="Clum A."/>
            <person name="Dos Santos R.A."/>
            <person name="Damasio A.R."/>
            <person name="Diallinas G."/>
            <person name="Emri T."/>
            <person name="Fekete E."/>
            <person name="Flipphi M."/>
            <person name="Freyberg S."/>
            <person name="Gallo A."/>
            <person name="Gournas C."/>
            <person name="Habgood R."/>
            <person name="Hainaut M."/>
            <person name="Harispe M.L."/>
            <person name="Henrissat B."/>
            <person name="Hilden K.S."/>
            <person name="Hope R."/>
            <person name="Hossain A."/>
            <person name="Karabika E."/>
            <person name="Karaffa L."/>
            <person name="Karanyi Z."/>
            <person name="Krasevec N."/>
            <person name="Kuo A."/>
            <person name="Kusch H."/>
            <person name="LaButti K."/>
            <person name="Lagendijk E.L."/>
            <person name="Lapidus A."/>
            <person name="Levasseur A."/>
            <person name="Lindquist E."/>
            <person name="Lipzen A."/>
            <person name="Logrieco A.F."/>
            <person name="MacCabe A."/>
            <person name="Maekelae M.R."/>
            <person name="Malavazi I."/>
            <person name="Melin P."/>
            <person name="Meyer V."/>
            <person name="Mielnichuk N."/>
            <person name="Miskei M."/>
            <person name="Molnar A.P."/>
            <person name="Mule G."/>
            <person name="Ngan C.Y."/>
            <person name="Orejas M."/>
            <person name="Orosz E."/>
            <person name="Ouedraogo J.P."/>
            <person name="Overkamp K.M."/>
            <person name="Park H.-S."/>
            <person name="Perrone G."/>
            <person name="Piumi F."/>
            <person name="Punt P.J."/>
            <person name="Ram A.F."/>
            <person name="Ramon A."/>
            <person name="Rauscher S."/>
            <person name="Record E."/>
            <person name="Riano-Pachon D.M."/>
            <person name="Robert V."/>
            <person name="Roehrig J."/>
            <person name="Ruller R."/>
            <person name="Salamov A."/>
            <person name="Salih N.S."/>
            <person name="Samson R.A."/>
            <person name="Sandor E."/>
            <person name="Sanguinetti M."/>
            <person name="Schuetze T."/>
            <person name="Sepcic K."/>
            <person name="Shelest E."/>
            <person name="Sherlock G."/>
            <person name="Sophianopoulou V."/>
            <person name="Squina F.M."/>
            <person name="Sun H."/>
            <person name="Susca A."/>
            <person name="Todd R.B."/>
            <person name="Tsang A."/>
            <person name="Unkles S.E."/>
            <person name="van de Wiele N."/>
            <person name="van Rossen-Uffink D."/>
            <person name="Oliveira J.V."/>
            <person name="Vesth T.C."/>
            <person name="Visser J."/>
            <person name="Yu J.-H."/>
            <person name="Zhou M."/>
            <person name="Andersen M.R."/>
            <person name="Archer D.B."/>
            <person name="Baker S.E."/>
            <person name="Benoit I."/>
            <person name="Brakhage A.A."/>
            <person name="Braus G.H."/>
            <person name="Fischer R."/>
            <person name="Frisvad J.C."/>
            <person name="Goldman G.H."/>
            <person name="Houbraken J."/>
            <person name="Oakley B."/>
            <person name="Pocsi I."/>
            <person name="Scazzocchio C."/>
            <person name="Seiboth B."/>
            <person name="vanKuyk P.A."/>
            <person name="Wortman J."/>
            <person name="Dyer P.S."/>
            <person name="Grigoriev I.V."/>
        </authorList>
    </citation>
    <scope>NUCLEOTIDE SEQUENCE [LARGE SCALE GENOMIC DNA]</scope>
    <source>
        <strain evidence="7">CBS 506.65</strain>
    </source>
</reference>
<comment type="subcellular location">
    <subcellularLocation>
        <location evidence="1">Golgi apparatus</location>
    </subcellularLocation>
</comment>
<accession>A0A1L9S9B4</accession>
<dbReference type="VEuPathDB" id="FungiDB:ASPZODRAFT_135783"/>
<evidence type="ECO:0000256" key="5">
    <source>
        <dbReference type="ARBA" id="ARBA00023034"/>
    </source>
</evidence>
<dbReference type="OrthoDB" id="4484309at2759"/>
<keyword evidence="7" id="KW-1185">Reference proteome</keyword>
<sequence length="484" mass="54578">MGFPRSFLRLRAIVTALSLIALFWWISQGSRDFYLEQSPPISDGIKGSQDLTSHTGFWRQFEPLLMRYGPNCPSPKRLTNARTVGYKVTDPELRPEVLEMSMDDVTQMKNAHSGFVSSIASNPPKLHYIPGTRGLVSTAGGAYLPVLVISLRMLRRTGSTLPMEVFLANRDEYEEYICDEVLPSLNAKCLVLSEILDSVPNTKEIKKYQFKPFAMIFSSFEEILFLDADAFPIAKPEQLFVTEPFRSKKMVTWPDFWASSTSPIYYEISSQEVPPMELRQSTESGEVMISKKTHLRTLLLCTYYNFWGPTHYYPLFSQGAAGEGDKETFTTAATAVGEPFYQVSEPICAIGHGTKGGLAGSAMVQFDPADDYTLTQKGEWRIRGSSAPSPRAFFVHANFPKFNPATVFTKQSVNPAFNDDGSYTRAWTIPDEVINAFGSDVEKHFWEEIMWTGCELEDKFQSWKGQLGICDDVKKYWNAMFAAE</sequence>
<dbReference type="GO" id="GO:0000026">
    <property type="term" value="F:alpha-1,2-mannosyltransferase activity"/>
    <property type="evidence" value="ECO:0007669"/>
    <property type="project" value="TreeGrafter"/>
</dbReference>